<evidence type="ECO:0000256" key="1">
    <source>
        <dbReference type="SAM" id="Phobius"/>
    </source>
</evidence>
<feature type="transmembrane region" description="Helical" evidence="1">
    <location>
        <begin position="22"/>
        <end position="41"/>
    </location>
</feature>
<name>A0A976N2B5_9VIRU</name>
<reference evidence="2" key="1">
    <citation type="submission" date="2022-02" db="EMBL/GenBank/DDBJ databases">
        <title>Towards deciphering the DNA virus diversity associated with rodent species in the families Cricetidae and Heteromyidae.</title>
        <authorList>
            <person name="Lund M."/>
            <person name="Larsen B.B."/>
            <person name="Gryseels S."/>
            <person name="Kraberger S."/>
            <person name="Rowsey D.M."/>
            <person name="Steger L."/>
            <person name="Yule K.M."/>
            <person name="Upham N.S."/>
            <person name="Worobey M."/>
            <person name="Van Doorslaer K."/>
            <person name="Varsani A."/>
        </authorList>
    </citation>
    <scope>NUCLEOTIDE SEQUENCE</scope>
    <source>
        <strain evidence="2">NeonRodF8_53</strain>
    </source>
</reference>
<sequence length="198" mass="22522">MFVGTLFLYGGEFIVFGFDADLVFSIFFGLFALIAFIVTFVRTGSVKKSLNNFVEVFELSKKYNTEDTRPVASQSFSRYVDDYALDGNNELVKLDTPKDIQAYIDSYVDCALERALEKFLPDVTATVDDVEELEDVRNGMDSMMYYNDLAEEYREKFNLPATYSISDIYSYLNSKALELNEKISNSKEVLNGSSKKAE</sequence>
<evidence type="ECO:0000313" key="2">
    <source>
        <dbReference type="EMBL" id="UPW41571.1"/>
    </source>
</evidence>
<organism evidence="2">
    <name type="scientific">Peromfec virus RodF8_53</name>
    <dbReference type="NCBI Taxonomy" id="2929382"/>
    <lineage>
        <taxon>Viruses</taxon>
        <taxon>Monodnaviria</taxon>
        <taxon>Sangervirae</taxon>
        <taxon>Phixviricota</taxon>
        <taxon>Malgrandaviricetes</taxon>
        <taxon>Petitvirales</taxon>
        <taxon>Microviridae</taxon>
    </lineage>
</organism>
<dbReference type="EMBL" id="OM869629">
    <property type="protein sequence ID" value="UPW41571.1"/>
    <property type="molecule type" value="Genomic_DNA"/>
</dbReference>
<keyword evidence="1" id="KW-0812">Transmembrane</keyword>
<proteinExistence type="predicted"/>
<keyword evidence="1" id="KW-0472">Membrane</keyword>
<accession>A0A976N2B5</accession>
<protein>
    <submittedName>
        <fullName evidence="2">Uncharacterized protein</fullName>
    </submittedName>
</protein>
<keyword evidence="1" id="KW-1133">Transmembrane helix</keyword>